<name>A0A0F9ASA9_9ZZZZ</name>
<evidence type="ECO:0000313" key="1">
    <source>
        <dbReference type="EMBL" id="KKL12315.1"/>
    </source>
</evidence>
<accession>A0A0F9ASA9</accession>
<gene>
    <name evidence="1" type="ORF">LCGC14_2536980</name>
</gene>
<protein>
    <recommendedName>
        <fullName evidence="2">Biotin protein ligase C-terminal domain-containing protein</fullName>
    </recommendedName>
</protein>
<evidence type="ECO:0008006" key="2">
    <source>
        <dbReference type="Google" id="ProtNLM"/>
    </source>
</evidence>
<dbReference type="EMBL" id="LAZR01041310">
    <property type="protein sequence ID" value="KKL12315.1"/>
    <property type="molecule type" value="Genomic_DNA"/>
</dbReference>
<dbReference type="AlphaFoldDB" id="A0A0F9ASA9"/>
<proteinExistence type="predicted"/>
<comment type="caution">
    <text evidence="1">The sequence shown here is derived from an EMBL/GenBank/DDBJ whole genome shotgun (WGS) entry which is preliminary data.</text>
</comment>
<dbReference type="SUPFAM" id="SSF50037">
    <property type="entry name" value="C-terminal domain of transcriptional repressors"/>
    <property type="match status" value="1"/>
</dbReference>
<sequence>KKILEKLKDNFSKNLDLFKEKGFLPFHEKFENLLLYVGDKITFFDGKKEYKGILHSINAEGYLNLYLPNGEIKCFAAGDILK</sequence>
<dbReference type="Gene3D" id="2.30.30.100">
    <property type="match status" value="1"/>
</dbReference>
<dbReference type="InterPro" id="IPR008988">
    <property type="entry name" value="Transcriptional_repressor_C"/>
</dbReference>
<feature type="non-terminal residue" evidence="1">
    <location>
        <position position="1"/>
    </location>
</feature>
<reference evidence="1" key="1">
    <citation type="journal article" date="2015" name="Nature">
        <title>Complex archaea that bridge the gap between prokaryotes and eukaryotes.</title>
        <authorList>
            <person name="Spang A."/>
            <person name="Saw J.H."/>
            <person name="Jorgensen S.L."/>
            <person name="Zaremba-Niedzwiedzka K."/>
            <person name="Martijn J."/>
            <person name="Lind A.E."/>
            <person name="van Eijk R."/>
            <person name="Schleper C."/>
            <person name="Guy L."/>
            <person name="Ettema T.J."/>
        </authorList>
    </citation>
    <scope>NUCLEOTIDE SEQUENCE</scope>
</reference>
<organism evidence="1">
    <name type="scientific">marine sediment metagenome</name>
    <dbReference type="NCBI Taxonomy" id="412755"/>
    <lineage>
        <taxon>unclassified sequences</taxon>
        <taxon>metagenomes</taxon>
        <taxon>ecological metagenomes</taxon>
    </lineage>
</organism>